<comment type="catalytic activity">
    <reaction evidence="17">
        <text>a CDP-1,2-diacyl-sn-glycerol + sn-glycerol 3-phosphate = a 1,2-diacyl-sn-glycero-3-phospho-(1'-sn-glycero-3'-phosphate) + CMP + H(+)</text>
        <dbReference type="Rhea" id="RHEA:12593"/>
        <dbReference type="ChEBI" id="CHEBI:15378"/>
        <dbReference type="ChEBI" id="CHEBI:57597"/>
        <dbReference type="ChEBI" id="CHEBI:58332"/>
        <dbReference type="ChEBI" id="CHEBI:60110"/>
        <dbReference type="ChEBI" id="CHEBI:60377"/>
        <dbReference type="EC" id="2.7.8.5"/>
    </reaction>
</comment>
<evidence type="ECO:0000313" key="21">
    <source>
        <dbReference type="EMBL" id="PWE87792.1"/>
    </source>
</evidence>
<reference evidence="21 22" key="1">
    <citation type="submission" date="2014-09" db="EMBL/GenBank/DDBJ databases">
        <title>Butyrate-producing bacteria isolated from human gut.</title>
        <authorList>
            <person name="Zhang Q."/>
            <person name="Zhao L."/>
        </authorList>
    </citation>
    <scope>NUCLEOTIDE SEQUENCE [LARGE SCALE GENOMIC DNA]</scope>
    <source>
        <strain evidence="21 22">21</strain>
    </source>
</reference>
<keyword evidence="16" id="KW-1208">Phospholipid metabolism</keyword>
<evidence type="ECO:0000256" key="15">
    <source>
        <dbReference type="ARBA" id="ARBA00023209"/>
    </source>
</evidence>
<comment type="pathway">
    <text evidence="3">Phospholipid metabolism; phosphatidylglycerol biosynthesis; phosphatidylglycerol from CDP-diacylglycerol: step 1/2.</text>
</comment>
<dbReference type="GO" id="GO:0005886">
    <property type="term" value="C:plasma membrane"/>
    <property type="evidence" value="ECO:0007669"/>
    <property type="project" value="UniProtKB-SubCell"/>
</dbReference>
<evidence type="ECO:0000256" key="5">
    <source>
        <dbReference type="ARBA" id="ARBA00010441"/>
    </source>
</evidence>
<dbReference type="Pfam" id="PF01066">
    <property type="entry name" value="CDP-OH_P_transf"/>
    <property type="match status" value="1"/>
</dbReference>
<feature type="transmembrane region" description="Helical" evidence="20">
    <location>
        <begin position="7"/>
        <end position="24"/>
    </location>
</feature>
<evidence type="ECO:0000313" key="22">
    <source>
        <dbReference type="Proteomes" id="UP000245288"/>
    </source>
</evidence>
<keyword evidence="10 19" id="KW-0808">Transferase</keyword>
<dbReference type="PIRSF" id="PIRSF000847">
    <property type="entry name" value="Phos_ph_gly_syn"/>
    <property type="match status" value="1"/>
</dbReference>
<keyword evidence="9" id="KW-0444">Lipid biosynthesis</keyword>
<comment type="function">
    <text evidence="1">This protein catalyzes the committed step to the synthesis of the acidic phospholipids.</text>
</comment>
<gene>
    <name evidence="21" type="ORF">LG34_01775</name>
</gene>
<evidence type="ECO:0000256" key="1">
    <source>
        <dbReference type="ARBA" id="ARBA00003973"/>
    </source>
</evidence>
<evidence type="ECO:0000256" key="16">
    <source>
        <dbReference type="ARBA" id="ARBA00023264"/>
    </source>
</evidence>
<evidence type="ECO:0000256" key="18">
    <source>
        <dbReference type="NCBIfam" id="TIGR00560"/>
    </source>
</evidence>
<evidence type="ECO:0000256" key="11">
    <source>
        <dbReference type="ARBA" id="ARBA00022692"/>
    </source>
</evidence>
<sequence>MNLPNKLTIFRVILIPFFVFFLLTDVLGASGDYLALVIFIVASLTDMLDGKIARKYNLVTNFGKFMDPLADKLLVCSAMICLVDLRLLPSWIVIIIIAREFIISGFRLIAAEHQIVIAASMWGKFKTTFQMAMIILIILNINVDFYIAGVGVIHVLATIATYVALVLTIVSLIDYLNKNKAVLKEQD</sequence>
<keyword evidence="22" id="KW-1185">Reference proteome</keyword>
<evidence type="ECO:0000256" key="17">
    <source>
        <dbReference type="ARBA" id="ARBA00048586"/>
    </source>
</evidence>
<evidence type="ECO:0000256" key="9">
    <source>
        <dbReference type="ARBA" id="ARBA00022516"/>
    </source>
</evidence>
<proteinExistence type="inferred from homology"/>
<dbReference type="PROSITE" id="PS00379">
    <property type="entry name" value="CDP_ALCOHOL_P_TRANSF"/>
    <property type="match status" value="1"/>
</dbReference>
<evidence type="ECO:0000256" key="14">
    <source>
        <dbReference type="ARBA" id="ARBA00023136"/>
    </source>
</evidence>
<dbReference type="EMBL" id="JRFU01000014">
    <property type="protein sequence ID" value="PWE87792.1"/>
    <property type="molecule type" value="Genomic_DNA"/>
</dbReference>
<evidence type="ECO:0000256" key="19">
    <source>
        <dbReference type="RuleBase" id="RU003750"/>
    </source>
</evidence>
<dbReference type="PANTHER" id="PTHR14269:SF62">
    <property type="entry name" value="CDP-DIACYLGLYCEROL--GLYCEROL-3-PHOSPHATE 3-PHOSPHATIDYLTRANSFERASE 1, CHLOROPLASTIC"/>
    <property type="match status" value="1"/>
</dbReference>
<dbReference type="OrthoDB" id="9796672at2"/>
<name>A0A2V1JS59_EUBRA</name>
<organism evidence="21 22">
    <name type="scientific">Eubacterium ramulus</name>
    <dbReference type="NCBI Taxonomy" id="39490"/>
    <lineage>
        <taxon>Bacteria</taxon>
        <taxon>Bacillati</taxon>
        <taxon>Bacillota</taxon>
        <taxon>Clostridia</taxon>
        <taxon>Eubacteriales</taxon>
        <taxon>Eubacteriaceae</taxon>
        <taxon>Eubacterium</taxon>
    </lineage>
</organism>
<accession>A0A2V1JS59</accession>
<keyword evidence="15" id="KW-0594">Phospholipid biosynthesis</keyword>
<dbReference type="RefSeq" id="WP_109214590.1">
    <property type="nucleotide sequence ID" value="NZ_CABMEW010000004.1"/>
</dbReference>
<evidence type="ECO:0000256" key="20">
    <source>
        <dbReference type="SAM" id="Phobius"/>
    </source>
</evidence>
<feature type="transmembrane region" description="Helical" evidence="20">
    <location>
        <begin position="159"/>
        <end position="176"/>
    </location>
</feature>
<feature type="transmembrane region" description="Helical" evidence="20">
    <location>
        <begin position="91"/>
        <end position="110"/>
    </location>
</feature>
<evidence type="ECO:0000256" key="12">
    <source>
        <dbReference type="ARBA" id="ARBA00022989"/>
    </source>
</evidence>
<dbReference type="InterPro" id="IPR004570">
    <property type="entry name" value="Phosphatidylglycerol_P_synth"/>
</dbReference>
<keyword evidence="12 20" id="KW-1133">Transmembrane helix</keyword>
<comment type="pathway">
    <text evidence="4">Lipid metabolism.</text>
</comment>
<evidence type="ECO:0000256" key="10">
    <source>
        <dbReference type="ARBA" id="ARBA00022679"/>
    </source>
</evidence>
<dbReference type="AlphaFoldDB" id="A0A2V1JS59"/>
<dbReference type="NCBIfam" id="TIGR00560">
    <property type="entry name" value="pgsA"/>
    <property type="match status" value="1"/>
</dbReference>
<dbReference type="InterPro" id="IPR043130">
    <property type="entry name" value="CDP-OH_PTrfase_TM_dom"/>
</dbReference>
<comment type="subcellular location">
    <subcellularLocation>
        <location evidence="2">Cell membrane</location>
        <topology evidence="2">Multi-pass membrane protein</topology>
    </subcellularLocation>
</comment>
<dbReference type="InterPro" id="IPR050324">
    <property type="entry name" value="CDP-alcohol_PTase-I"/>
</dbReference>
<dbReference type="InterPro" id="IPR048254">
    <property type="entry name" value="CDP_ALCOHOL_P_TRANSF_CS"/>
</dbReference>
<keyword evidence="13" id="KW-0443">Lipid metabolism</keyword>
<dbReference type="PANTHER" id="PTHR14269">
    <property type="entry name" value="CDP-DIACYLGLYCEROL--GLYCEROL-3-PHOSPHATE 3-PHOSPHATIDYLTRANSFERASE-RELATED"/>
    <property type="match status" value="1"/>
</dbReference>
<evidence type="ECO:0000256" key="2">
    <source>
        <dbReference type="ARBA" id="ARBA00004651"/>
    </source>
</evidence>
<evidence type="ECO:0000256" key="8">
    <source>
        <dbReference type="ARBA" id="ARBA00022475"/>
    </source>
</evidence>
<evidence type="ECO:0000256" key="13">
    <source>
        <dbReference type="ARBA" id="ARBA00023098"/>
    </source>
</evidence>
<evidence type="ECO:0000256" key="3">
    <source>
        <dbReference type="ARBA" id="ARBA00005042"/>
    </source>
</evidence>
<keyword evidence="8" id="KW-1003">Cell membrane</keyword>
<dbReference type="Gene3D" id="1.20.120.1760">
    <property type="match status" value="1"/>
</dbReference>
<evidence type="ECO:0000256" key="6">
    <source>
        <dbReference type="ARBA" id="ARBA00013170"/>
    </source>
</evidence>
<dbReference type="FunFam" id="1.20.120.1760:FF:000004">
    <property type="entry name" value="CDP-diacylglycerol--glycerol-3-phosphate 3-phosphatidyltransferase"/>
    <property type="match status" value="1"/>
</dbReference>
<dbReference type="UniPathway" id="UPA00084">
    <property type="reaction ID" value="UER00503"/>
</dbReference>
<comment type="caution">
    <text evidence="21">The sequence shown here is derived from an EMBL/GenBank/DDBJ whole genome shotgun (WGS) entry which is preliminary data.</text>
</comment>
<evidence type="ECO:0000256" key="4">
    <source>
        <dbReference type="ARBA" id="ARBA00005189"/>
    </source>
</evidence>
<evidence type="ECO:0000256" key="7">
    <source>
        <dbReference type="ARBA" id="ARBA00014944"/>
    </source>
</evidence>
<dbReference type="InterPro" id="IPR000462">
    <property type="entry name" value="CDP-OH_P_trans"/>
</dbReference>
<keyword evidence="11 20" id="KW-0812">Transmembrane</keyword>
<dbReference type="EC" id="2.7.8.5" evidence="6 18"/>
<comment type="similarity">
    <text evidence="5 19">Belongs to the CDP-alcohol phosphatidyltransferase class-I family.</text>
</comment>
<dbReference type="GO" id="GO:0006655">
    <property type="term" value="P:phosphatidylglycerol biosynthetic process"/>
    <property type="evidence" value="ECO:0007669"/>
    <property type="project" value="UniProtKB-UniPathway"/>
</dbReference>
<dbReference type="GO" id="GO:0008444">
    <property type="term" value="F:CDP-diacylglycerol-glycerol-3-phosphate 3-phosphatidyltransferase activity"/>
    <property type="evidence" value="ECO:0007669"/>
    <property type="project" value="UniProtKB-UniRule"/>
</dbReference>
<dbReference type="Proteomes" id="UP000245288">
    <property type="component" value="Unassembled WGS sequence"/>
</dbReference>
<protein>
    <recommendedName>
        <fullName evidence="7 18">CDP-diacylglycerol--glycerol-3-phosphate 3-phosphatidyltransferase</fullName>
        <ecNumber evidence="6 18">2.7.8.5</ecNumber>
    </recommendedName>
</protein>
<keyword evidence="14 20" id="KW-0472">Membrane</keyword>